<dbReference type="SUPFAM" id="SSF103473">
    <property type="entry name" value="MFS general substrate transporter"/>
    <property type="match status" value="1"/>
</dbReference>
<gene>
    <name evidence="7" type="ORF">KDL28_09790</name>
</gene>
<evidence type="ECO:0000256" key="4">
    <source>
        <dbReference type="ARBA" id="ARBA00023136"/>
    </source>
</evidence>
<reference evidence="7" key="1">
    <citation type="submission" date="2021-04" db="EMBL/GenBank/DDBJ databases">
        <title>Pseudonocardia sp. nov., isolated from sandy soil of mangrove forest.</title>
        <authorList>
            <person name="Zan Z."/>
            <person name="Huang R."/>
            <person name="Liu W."/>
        </authorList>
    </citation>
    <scope>NUCLEOTIDE SEQUENCE</scope>
    <source>
        <strain evidence="7">S2-4</strain>
    </source>
</reference>
<feature type="transmembrane region" description="Helical" evidence="5">
    <location>
        <begin position="316"/>
        <end position="339"/>
    </location>
</feature>
<comment type="caution">
    <text evidence="7">The sequence shown here is derived from an EMBL/GenBank/DDBJ whole genome shotgun (WGS) entry which is preliminary data.</text>
</comment>
<feature type="transmembrane region" description="Helical" evidence="5">
    <location>
        <begin position="144"/>
        <end position="162"/>
    </location>
</feature>
<keyword evidence="4 5" id="KW-0472">Membrane</keyword>
<protein>
    <submittedName>
        <fullName evidence="7">MFS transporter</fullName>
    </submittedName>
</protein>
<feature type="transmembrane region" description="Helical" evidence="5">
    <location>
        <begin position="113"/>
        <end position="138"/>
    </location>
</feature>
<feature type="transmembrane region" description="Helical" evidence="5">
    <location>
        <begin position="279"/>
        <end position="304"/>
    </location>
</feature>
<evidence type="ECO:0000313" key="8">
    <source>
        <dbReference type="Proteomes" id="UP001165283"/>
    </source>
</evidence>
<dbReference type="EMBL" id="JAGSOV010000020">
    <property type="protein sequence ID" value="MCO1655345.1"/>
    <property type="molecule type" value="Genomic_DNA"/>
</dbReference>
<evidence type="ECO:0000256" key="5">
    <source>
        <dbReference type="SAM" id="Phobius"/>
    </source>
</evidence>
<feature type="transmembrane region" description="Helical" evidence="5">
    <location>
        <begin position="20"/>
        <end position="39"/>
    </location>
</feature>
<organism evidence="7 8">
    <name type="scientific">Pseudonocardia humida</name>
    <dbReference type="NCBI Taxonomy" id="2800819"/>
    <lineage>
        <taxon>Bacteria</taxon>
        <taxon>Bacillati</taxon>
        <taxon>Actinomycetota</taxon>
        <taxon>Actinomycetes</taxon>
        <taxon>Pseudonocardiales</taxon>
        <taxon>Pseudonocardiaceae</taxon>
        <taxon>Pseudonocardia</taxon>
    </lineage>
</organism>
<feature type="transmembrane region" description="Helical" evidence="5">
    <location>
        <begin position="254"/>
        <end position="273"/>
    </location>
</feature>
<sequence>MVGLAMLLYVQQVTGSFATAGLVGAGALIGVSAGSVLQGRVIDRVGATRPLLVASALFAVAVSGLVAAVQAGQGVALLVVLAVFSGVTQPAVEGAARALWGRLIPAGPIRDAAYTYEAISLEVFFILGPALAALLVAWTPWPGTGVVVAAAVMIAGSVGFALTRAVRTEPLRIAGDGPALGLLGALARPGMRTVALASLGFGLVVGTVEVGVPAVTAEAGSAALGGVLLSAWSVASVLAGILYSMRPWPRPLHLRMPVLLGVFAVLVAAMSLTGPLGSLAALVVAMVAAGALITPQVTAHSLAVELASPPGTAAEGFGWVVTAATLGLAGGQSAGGAVVEAVGPPAAFLVGGAAGLVVAVVLWARRHTLAPQAEPVAVG</sequence>
<evidence type="ECO:0000256" key="3">
    <source>
        <dbReference type="ARBA" id="ARBA00022989"/>
    </source>
</evidence>
<feature type="transmembrane region" description="Helical" evidence="5">
    <location>
        <begin position="51"/>
        <end position="69"/>
    </location>
</feature>
<dbReference type="InterPro" id="IPR011701">
    <property type="entry name" value="MFS"/>
</dbReference>
<proteinExistence type="predicted"/>
<evidence type="ECO:0000256" key="2">
    <source>
        <dbReference type="ARBA" id="ARBA00022692"/>
    </source>
</evidence>
<dbReference type="InterPro" id="IPR020846">
    <property type="entry name" value="MFS_dom"/>
</dbReference>
<dbReference type="PROSITE" id="PS50850">
    <property type="entry name" value="MFS"/>
    <property type="match status" value="2"/>
</dbReference>
<dbReference type="PANTHER" id="PTHR23542:SF1">
    <property type="entry name" value="MAJOR FACILITATOR SUPERFAMILY (MFS) PROFILE DOMAIN-CONTAINING PROTEIN"/>
    <property type="match status" value="1"/>
</dbReference>
<evidence type="ECO:0000259" key="6">
    <source>
        <dbReference type="PROSITE" id="PS50850"/>
    </source>
</evidence>
<dbReference type="PANTHER" id="PTHR23542">
    <property type="match status" value="1"/>
</dbReference>
<dbReference type="Pfam" id="PF07690">
    <property type="entry name" value="MFS_1"/>
    <property type="match status" value="1"/>
</dbReference>
<comment type="subcellular location">
    <subcellularLocation>
        <location evidence="1">Cell membrane</location>
        <topology evidence="1">Multi-pass membrane protein</topology>
    </subcellularLocation>
</comment>
<feature type="transmembrane region" description="Helical" evidence="5">
    <location>
        <begin position="222"/>
        <end position="242"/>
    </location>
</feature>
<feature type="transmembrane region" description="Helical" evidence="5">
    <location>
        <begin position="75"/>
        <end position="92"/>
    </location>
</feature>
<keyword evidence="8" id="KW-1185">Reference proteome</keyword>
<feature type="domain" description="Major facilitator superfamily (MFS) profile" evidence="6">
    <location>
        <begin position="1"/>
        <end position="167"/>
    </location>
</feature>
<evidence type="ECO:0000256" key="1">
    <source>
        <dbReference type="ARBA" id="ARBA00004651"/>
    </source>
</evidence>
<evidence type="ECO:0000313" key="7">
    <source>
        <dbReference type="EMBL" id="MCO1655345.1"/>
    </source>
</evidence>
<dbReference type="Proteomes" id="UP001165283">
    <property type="component" value="Unassembled WGS sequence"/>
</dbReference>
<feature type="domain" description="Major facilitator superfamily (MFS) profile" evidence="6">
    <location>
        <begin position="190"/>
        <end position="379"/>
    </location>
</feature>
<dbReference type="Gene3D" id="1.20.1250.20">
    <property type="entry name" value="MFS general substrate transporter like domains"/>
    <property type="match status" value="1"/>
</dbReference>
<name>A0ABT0ZX72_9PSEU</name>
<accession>A0ABT0ZX72</accession>
<feature type="transmembrane region" description="Helical" evidence="5">
    <location>
        <begin position="194"/>
        <end position="216"/>
    </location>
</feature>
<feature type="transmembrane region" description="Helical" evidence="5">
    <location>
        <begin position="345"/>
        <end position="364"/>
    </location>
</feature>
<keyword evidence="2 5" id="KW-0812">Transmembrane</keyword>
<keyword evidence="3 5" id="KW-1133">Transmembrane helix</keyword>
<dbReference type="InterPro" id="IPR036259">
    <property type="entry name" value="MFS_trans_sf"/>
</dbReference>